<gene>
    <name evidence="1" type="ORF">NDU88_001841</name>
</gene>
<evidence type="ECO:0000313" key="2">
    <source>
        <dbReference type="Proteomes" id="UP001066276"/>
    </source>
</evidence>
<proteinExistence type="predicted"/>
<evidence type="ECO:0000313" key="1">
    <source>
        <dbReference type="EMBL" id="KAJ1169960.1"/>
    </source>
</evidence>
<organism evidence="1 2">
    <name type="scientific">Pleurodeles waltl</name>
    <name type="common">Iberian ribbed newt</name>
    <dbReference type="NCBI Taxonomy" id="8319"/>
    <lineage>
        <taxon>Eukaryota</taxon>
        <taxon>Metazoa</taxon>
        <taxon>Chordata</taxon>
        <taxon>Craniata</taxon>
        <taxon>Vertebrata</taxon>
        <taxon>Euteleostomi</taxon>
        <taxon>Amphibia</taxon>
        <taxon>Batrachia</taxon>
        <taxon>Caudata</taxon>
        <taxon>Salamandroidea</taxon>
        <taxon>Salamandridae</taxon>
        <taxon>Pleurodelinae</taxon>
        <taxon>Pleurodeles</taxon>
    </lineage>
</organism>
<sequence>MGDIRIRPYSVAFIPSLRVGGSAGVRIRGSMTTHQHSGDFQAHCKRFRSVYIRDPRPFLPSTYLGLDITVYRIDQPVIDLSDASRIISSRSEIL</sequence>
<dbReference type="Proteomes" id="UP001066276">
    <property type="component" value="Chromosome 4_1"/>
</dbReference>
<comment type="caution">
    <text evidence="1">The sequence shown here is derived from an EMBL/GenBank/DDBJ whole genome shotgun (WGS) entry which is preliminary data.</text>
</comment>
<protein>
    <submittedName>
        <fullName evidence="1">Uncharacterized protein</fullName>
    </submittedName>
</protein>
<name>A0AAV7T0B2_PLEWA</name>
<dbReference type="EMBL" id="JANPWB010000007">
    <property type="protein sequence ID" value="KAJ1169960.1"/>
    <property type="molecule type" value="Genomic_DNA"/>
</dbReference>
<accession>A0AAV7T0B2</accession>
<keyword evidence="2" id="KW-1185">Reference proteome</keyword>
<dbReference type="AlphaFoldDB" id="A0AAV7T0B2"/>
<reference evidence="1" key="1">
    <citation type="journal article" date="2022" name="bioRxiv">
        <title>Sequencing and chromosome-scale assembly of the giantPleurodeles waltlgenome.</title>
        <authorList>
            <person name="Brown T."/>
            <person name="Elewa A."/>
            <person name="Iarovenko S."/>
            <person name="Subramanian E."/>
            <person name="Araus A.J."/>
            <person name="Petzold A."/>
            <person name="Susuki M."/>
            <person name="Suzuki K.-i.T."/>
            <person name="Hayashi T."/>
            <person name="Toyoda A."/>
            <person name="Oliveira C."/>
            <person name="Osipova E."/>
            <person name="Leigh N.D."/>
            <person name="Simon A."/>
            <person name="Yun M.H."/>
        </authorList>
    </citation>
    <scope>NUCLEOTIDE SEQUENCE</scope>
    <source>
        <strain evidence="1">20211129_DDA</strain>
        <tissue evidence="1">Liver</tissue>
    </source>
</reference>